<feature type="chain" id="PRO_5012828141" evidence="5">
    <location>
        <begin position="19"/>
        <end position="655"/>
    </location>
</feature>
<gene>
    <name evidence="7" type="ORF">SAMN06265376_104345</name>
</gene>
<dbReference type="Pfam" id="PF00691">
    <property type="entry name" value="OmpA"/>
    <property type="match status" value="1"/>
</dbReference>
<dbReference type="InterPro" id="IPR036737">
    <property type="entry name" value="OmpA-like_sf"/>
</dbReference>
<evidence type="ECO:0000256" key="1">
    <source>
        <dbReference type="ARBA" id="ARBA00004442"/>
    </source>
</evidence>
<dbReference type="PANTHER" id="PTHR30329">
    <property type="entry name" value="STATOR ELEMENT OF FLAGELLAR MOTOR COMPLEX"/>
    <property type="match status" value="1"/>
</dbReference>
<dbReference type="PRINTS" id="PR01021">
    <property type="entry name" value="OMPADOMAIN"/>
</dbReference>
<evidence type="ECO:0000256" key="3">
    <source>
        <dbReference type="ARBA" id="ARBA00023237"/>
    </source>
</evidence>
<feature type="signal peptide" evidence="5">
    <location>
        <begin position="1"/>
        <end position="18"/>
    </location>
</feature>
<dbReference type="Pfam" id="PF07676">
    <property type="entry name" value="PD40"/>
    <property type="match status" value="2"/>
</dbReference>
<keyword evidence="3" id="KW-0998">Cell outer membrane</keyword>
<dbReference type="InterPro" id="IPR050330">
    <property type="entry name" value="Bact_OuterMem_StrucFunc"/>
</dbReference>
<dbReference type="RefSeq" id="WP_089372143.1">
    <property type="nucleotide sequence ID" value="NZ_BMEP01000008.1"/>
</dbReference>
<evidence type="ECO:0000256" key="5">
    <source>
        <dbReference type="SAM" id="SignalP"/>
    </source>
</evidence>
<accession>A0A239AEU4</accession>
<dbReference type="InterPro" id="IPR006665">
    <property type="entry name" value="OmpA-like"/>
</dbReference>
<sequence>MKKNISILLLLLSVSAFAQKSYEKADKFFNQMRYVEAAKAYEKGIDRGDNSMEVLQKAGDAYYFNTDMEQANKWYDILISRYRGEVHPEYLFRFAHTLRGIGNYKSANKWMKAFAKASNKEDKRIDDYAQKEQTLADVMAIPPAFELANLDINTIYSDFGPTYYGSKLIYSSAIDTSYYVKRRYHWNKQPFLNFYEGQINATETNVKRERPFSESLNTKYHEATLTFTKDHKRVYFTRNNYNGDLKRDDEGVNHLKLYTAVRNDSIFSDWSDIQELPFNSDEYSVGHPTLSADNKKLYFVSDMPGSIGATDIFVVDVLDDNRYSTPKNVGPTINTSGREMFPFITEDKLYFASDGHLGIGGLDVFESDVLETSFSEPRNLGLPLNSNLDDFGFIINEANEQGFVCSNREGGVGDDDIYAFRRTTPENITEAIIADNCKQVVKGYVSNTRTKERIADVTVGLYSEEGIKLTETKSQLNGDYQFNYELLCSERYEIRIEKLGYNLNNKLFVTSSISEETIIPLELETVDELIVEDNGVLKIKVGIIFFDTNKSYIRPDAAVELNKIVALMFQQPDLHIRIESHTDSRAKDSYNLALSQRRADSTKDYLIRQGVLSSRIVEARGYGETQLINNCENGVSCEEIEHQLNRRSEFVIVKM</sequence>
<evidence type="ECO:0000256" key="4">
    <source>
        <dbReference type="PROSITE-ProRule" id="PRU00473"/>
    </source>
</evidence>
<comment type="subcellular location">
    <subcellularLocation>
        <location evidence="1">Cell outer membrane</location>
    </subcellularLocation>
</comment>
<dbReference type="Proteomes" id="UP000198379">
    <property type="component" value="Unassembled WGS sequence"/>
</dbReference>
<dbReference type="InterPro" id="IPR006664">
    <property type="entry name" value="OMP_bac"/>
</dbReference>
<dbReference type="SUPFAM" id="SSF82171">
    <property type="entry name" value="DPP6 N-terminal domain-like"/>
    <property type="match status" value="1"/>
</dbReference>
<dbReference type="SUPFAM" id="SSF103088">
    <property type="entry name" value="OmpA-like"/>
    <property type="match status" value="1"/>
</dbReference>
<dbReference type="SUPFAM" id="SSF48452">
    <property type="entry name" value="TPR-like"/>
    <property type="match status" value="1"/>
</dbReference>
<dbReference type="Gene3D" id="1.25.40.10">
    <property type="entry name" value="Tetratricopeptide repeat domain"/>
    <property type="match status" value="1"/>
</dbReference>
<feature type="domain" description="OmpA-like" evidence="6">
    <location>
        <begin position="533"/>
        <end position="655"/>
    </location>
</feature>
<reference evidence="7 8" key="1">
    <citation type="submission" date="2017-06" db="EMBL/GenBank/DDBJ databases">
        <authorList>
            <person name="Kim H.J."/>
            <person name="Triplett B.A."/>
        </authorList>
    </citation>
    <scope>NUCLEOTIDE SEQUENCE [LARGE SCALE GENOMIC DNA]</scope>
    <source>
        <strain evidence="7 8">DSM 25597</strain>
    </source>
</reference>
<keyword evidence="2 4" id="KW-0472">Membrane</keyword>
<dbReference type="Gene3D" id="3.30.1330.60">
    <property type="entry name" value="OmpA-like domain"/>
    <property type="match status" value="1"/>
</dbReference>
<proteinExistence type="predicted"/>
<dbReference type="AlphaFoldDB" id="A0A239AEU4"/>
<dbReference type="InterPro" id="IPR011990">
    <property type="entry name" value="TPR-like_helical_dom_sf"/>
</dbReference>
<protein>
    <submittedName>
        <fullName evidence="7">Outer membrane protein OmpA</fullName>
    </submittedName>
</protein>
<dbReference type="OrthoDB" id="9809364at2"/>
<keyword evidence="8" id="KW-1185">Reference proteome</keyword>
<keyword evidence="5" id="KW-0732">Signal</keyword>
<evidence type="ECO:0000256" key="2">
    <source>
        <dbReference type="ARBA" id="ARBA00023136"/>
    </source>
</evidence>
<dbReference type="PANTHER" id="PTHR30329:SF21">
    <property type="entry name" value="LIPOPROTEIN YIAD-RELATED"/>
    <property type="match status" value="1"/>
</dbReference>
<name>A0A239AEU4_9FLAO</name>
<evidence type="ECO:0000259" key="6">
    <source>
        <dbReference type="PROSITE" id="PS51123"/>
    </source>
</evidence>
<dbReference type="CDD" id="cd07185">
    <property type="entry name" value="OmpA_C-like"/>
    <property type="match status" value="1"/>
</dbReference>
<organism evidence="7 8">
    <name type="scientific">Dokdonia pacifica</name>
    <dbReference type="NCBI Taxonomy" id="1627892"/>
    <lineage>
        <taxon>Bacteria</taxon>
        <taxon>Pseudomonadati</taxon>
        <taxon>Bacteroidota</taxon>
        <taxon>Flavobacteriia</taxon>
        <taxon>Flavobacteriales</taxon>
        <taxon>Flavobacteriaceae</taxon>
        <taxon>Dokdonia</taxon>
    </lineage>
</organism>
<dbReference type="PROSITE" id="PS51123">
    <property type="entry name" value="OMPA_2"/>
    <property type="match status" value="1"/>
</dbReference>
<dbReference type="GO" id="GO:0009279">
    <property type="term" value="C:cell outer membrane"/>
    <property type="evidence" value="ECO:0007669"/>
    <property type="project" value="UniProtKB-SubCell"/>
</dbReference>
<dbReference type="EMBL" id="FZNY01000004">
    <property type="protein sequence ID" value="SNR93548.1"/>
    <property type="molecule type" value="Genomic_DNA"/>
</dbReference>
<evidence type="ECO:0000313" key="8">
    <source>
        <dbReference type="Proteomes" id="UP000198379"/>
    </source>
</evidence>
<evidence type="ECO:0000313" key="7">
    <source>
        <dbReference type="EMBL" id="SNR93548.1"/>
    </source>
</evidence>
<dbReference type="InterPro" id="IPR011659">
    <property type="entry name" value="WD40"/>
</dbReference>